<evidence type="ECO:0000256" key="1">
    <source>
        <dbReference type="ARBA" id="ARBA00004496"/>
    </source>
</evidence>
<dbReference type="NCBIfam" id="TIGR00594">
    <property type="entry name" value="polc"/>
    <property type="match status" value="1"/>
</dbReference>
<dbReference type="InterPro" id="IPR004365">
    <property type="entry name" value="NA-bd_OB_tRNA"/>
</dbReference>
<dbReference type="Pfam" id="PF07733">
    <property type="entry name" value="DNA_pol3_alpha"/>
    <property type="match status" value="1"/>
</dbReference>
<dbReference type="EC" id="2.7.7.7" evidence="3 13"/>
<evidence type="ECO:0000256" key="6">
    <source>
        <dbReference type="ARBA" id="ARBA00022679"/>
    </source>
</evidence>
<evidence type="ECO:0000256" key="5">
    <source>
        <dbReference type="ARBA" id="ARBA00022490"/>
    </source>
</evidence>
<dbReference type="PANTHER" id="PTHR32294:SF4">
    <property type="entry name" value="ERROR-PRONE DNA POLYMERASE"/>
    <property type="match status" value="1"/>
</dbReference>
<dbReference type="CDD" id="cd07434">
    <property type="entry name" value="PHP_PolIIIA_DnaE2"/>
    <property type="match status" value="1"/>
</dbReference>
<dbReference type="InterPro" id="IPR016195">
    <property type="entry name" value="Pol/histidinol_Pase-like"/>
</dbReference>
<keyword evidence="10 13" id="KW-0239">DNA-directed DNA polymerase</keyword>
<dbReference type="OrthoDB" id="9803237at2"/>
<proteinExistence type="inferred from homology"/>
<dbReference type="InterPro" id="IPR040982">
    <property type="entry name" value="DNA_pol3_finger"/>
</dbReference>
<evidence type="ECO:0000313" key="18">
    <source>
        <dbReference type="Proteomes" id="UP000321726"/>
    </source>
</evidence>
<dbReference type="Proteomes" id="UP000321726">
    <property type="component" value="Unassembled WGS sequence"/>
</dbReference>
<dbReference type="Gene3D" id="1.10.150.870">
    <property type="match status" value="1"/>
</dbReference>
<dbReference type="NCBIfam" id="NF004225">
    <property type="entry name" value="PRK05672.1"/>
    <property type="match status" value="1"/>
</dbReference>
<dbReference type="GO" id="GO:0006260">
    <property type="term" value="P:DNA replication"/>
    <property type="evidence" value="ECO:0007669"/>
    <property type="project" value="UniProtKB-KW"/>
</dbReference>
<feature type="domain" description="Polymerase/histidinol phosphatase N-terminal" evidence="14">
    <location>
        <begin position="24"/>
        <end position="91"/>
    </location>
</feature>
<evidence type="ECO:0000256" key="10">
    <source>
        <dbReference type="ARBA" id="ARBA00022932"/>
    </source>
</evidence>
<evidence type="ECO:0000256" key="9">
    <source>
        <dbReference type="ARBA" id="ARBA00022763"/>
    </source>
</evidence>
<keyword evidence="8 13" id="KW-0235">DNA replication</keyword>
<dbReference type="InterPro" id="IPR004805">
    <property type="entry name" value="DnaE2/DnaE/PolC"/>
</dbReference>
<reference evidence="16 17" key="1">
    <citation type="submission" date="2016-11" db="EMBL/GenBank/DDBJ databases">
        <authorList>
            <person name="Jaros S."/>
            <person name="Januszkiewicz K."/>
            <person name="Wedrychowicz H."/>
        </authorList>
    </citation>
    <scope>NUCLEOTIDE SEQUENCE [LARGE SCALE GENOMIC DNA]</scope>
    <source>
        <strain evidence="16 17">DSM 4740</strain>
    </source>
</reference>
<sequence length="1042" mass="117252">MAGLADRQLADDSPGARHSPLAFAELHCLSNFSFLRGASHPEELVRRASELGYRALAITDECSVAGVVRAWQEACVVGLKLLVGAEFRFADERLVILAQTRQGYARLCALITLGRRRAPKGQYWLDWQDLDQLDDCLLLYRPGDDPNEAERRAGWLLERYAGRCWWLYERLLGPADEERRRWQLALADRLRMPMVCGNAVLMHHPDRQRLQDVVTAIRHGVSVHRAGFLLEGNAERHLRSLRKLEQLYGVEMIAETVAIAERCGFDLGELRYEYPAELVPPRMSAAEWLAQRVREGEQVRFPEGASDDLRRQIDHELRLIGRMGYEHFFLTIEDIVRFARSRGILCQGRGSAANSVVCYCLGITEVDPRQATLLFERFISEERGEPPDIDVDFEHERREEVIQYIYQRYGRERAGLAATVISYRTRSALRDVGKALGLDPLYLNWLSSQLDRRAGQRSWLEELRALGGENPSPRFVLLVELIEEILGFPRHLSQHVGGFVISSGPLSELVPVENAAMSERSLIQWNKDDLEALGLLKVDVLALGMLSAIRRTLDMLGERRGKPFPMQDIPVDDSEVYDMLSNGDSVGVFQVESRAQMNMLPRLRPRCYYDLVVEVAIVRPGPIQGDMVHPYLRRRDGLEEVSYPDEAMRKVLERTLGIPIFQEQVIQLAMVAGGFSPGEADQLRRAMAAWRRSGTIAEYQDKLRAGMRARGYDGEFAERICQQIEGFGQYGFPESHAASFALLVYVSAWLKCHHPAAFCCGLLNSQPMGFYSPSQLVQDAQRHGVEVRPVDINASDWDSSLEGDRIMRLGFRLIKGLPRDAAERLMAARPETGFGSIDEARRCVELNSREWEALAASGALNGLGGHRYQARWELLDSDPRLALGEARAAEAQVVELPAPDEQQDVVEDFRHVGVSLGRHPMAMLRERYAASGPLKGCLPAATLTNHEHGKLVRVAGLVTTRQRPGTSSGVTFVTLEDETGPVNVVVWRDTAQAQRQALLNAGILQVTGTLEKEGQVVHVIAGRLTDISELWQQLRLKSRDFH</sequence>
<dbReference type="InterPro" id="IPR012340">
    <property type="entry name" value="NA-bd_OB-fold"/>
</dbReference>
<dbReference type="AlphaFoldDB" id="A0A1M7I6A1"/>
<dbReference type="GO" id="GO:0005737">
    <property type="term" value="C:cytoplasm"/>
    <property type="evidence" value="ECO:0007669"/>
    <property type="project" value="UniProtKB-SubCell"/>
</dbReference>
<dbReference type="Gene3D" id="2.40.50.140">
    <property type="entry name" value="Nucleic acid-binding proteins"/>
    <property type="match status" value="1"/>
</dbReference>
<reference evidence="15 18" key="2">
    <citation type="submission" date="2019-07" db="EMBL/GenBank/DDBJ databases">
        <title>Whole genome shotgun sequence of Halomonas cupida NBRC 102219.</title>
        <authorList>
            <person name="Hosoyama A."/>
            <person name="Uohara A."/>
            <person name="Ohji S."/>
            <person name="Ichikawa N."/>
        </authorList>
    </citation>
    <scope>NUCLEOTIDE SEQUENCE [LARGE SCALE GENOMIC DNA]</scope>
    <source>
        <strain evidence="15 18">NBRC 102219</strain>
    </source>
</reference>
<evidence type="ECO:0000313" key="15">
    <source>
        <dbReference type="EMBL" id="GEN24035.1"/>
    </source>
</evidence>
<evidence type="ECO:0000256" key="11">
    <source>
        <dbReference type="ARBA" id="ARBA00023204"/>
    </source>
</evidence>
<keyword evidence="6 13" id="KW-0808">Transferase</keyword>
<dbReference type="SMART" id="SM00481">
    <property type="entry name" value="POLIIIAc"/>
    <property type="match status" value="1"/>
</dbReference>
<evidence type="ECO:0000256" key="8">
    <source>
        <dbReference type="ARBA" id="ARBA00022705"/>
    </source>
</evidence>
<evidence type="ECO:0000256" key="13">
    <source>
        <dbReference type="HAMAP-Rule" id="MF_01902"/>
    </source>
</evidence>
<protein>
    <recommendedName>
        <fullName evidence="4 13">Error-prone DNA polymerase</fullName>
        <ecNumber evidence="3 13">2.7.7.7</ecNumber>
    </recommendedName>
</protein>
<dbReference type="SUPFAM" id="SSF89550">
    <property type="entry name" value="PHP domain-like"/>
    <property type="match status" value="1"/>
</dbReference>
<evidence type="ECO:0000256" key="12">
    <source>
        <dbReference type="ARBA" id="ARBA00049244"/>
    </source>
</evidence>
<keyword evidence="11 13" id="KW-0234">DNA repair</keyword>
<dbReference type="InterPro" id="IPR011708">
    <property type="entry name" value="DNA_pol3_alpha_NTPase_dom"/>
</dbReference>
<dbReference type="Pfam" id="PF01336">
    <property type="entry name" value="tRNA_anti-codon"/>
    <property type="match status" value="1"/>
</dbReference>
<dbReference type="PANTHER" id="PTHR32294">
    <property type="entry name" value="DNA POLYMERASE III SUBUNIT ALPHA"/>
    <property type="match status" value="1"/>
</dbReference>
<dbReference type="InterPro" id="IPR029460">
    <property type="entry name" value="DNAPol_HHH"/>
</dbReference>
<evidence type="ECO:0000313" key="16">
    <source>
        <dbReference type="EMBL" id="SHM36063.1"/>
    </source>
</evidence>
<comment type="subcellular location">
    <subcellularLocation>
        <location evidence="1 13">Cytoplasm</location>
    </subcellularLocation>
</comment>
<dbReference type="EMBL" id="FRCA01000007">
    <property type="protein sequence ID" value="SHM36063.1"/>
    <property type="molecule type" value="Genomic_DNA"/>
</dbReference>
<accession>A0A1M7I6A1</accession>
<dbReference type="Pfam" id="PF17657">
    <property type="entry name" value="DNA_pol3_finger"/>
    <property type="match status" value="1"/>
</dbReference>
<dbReference type="Gene3D" id="3.20.20.140">
    <property type="entry name" value="Metal-dependent hydrolases"/>
    <property type="match status" value="1"/>
</dbReference>
<evidence type="ECO:0000313" key="17">
    <source>
        <dbReference type="Proteomes" id="UP000184123"/>
    </source>
</evidence>
<dbReference type="RefSeq" id="WP_084541948.1">
    <property type="nucleotide sequence ID" value="NZ_BJXU01000072.1"/>
</dbReference>
<gene>
    <name evidence="13 15" type="primary">dnaE2</name>
    <name evidence="15" type="ORF">HCU01_19840</name>
    <name evidence="16" type="ORF">SAMN05660971_02822</name>
</gene>
<keyword evidence="9 13" id="KW-0227">DNA damage</keyword>
<comment type="function">
    <text evidence="13">DNA polymerase involved in damage-induced mutagenesis and translesion synthesis (TLS). It is not the major replicative DNA polymerase.</text>
</comment>
<dbReference type="Pfam" id="PF14579">
    <property type="entry name" value="HHH_6"/>
    <property type="match status" value="1"/>
</dbReference>
<dbReference type="GO" id="GO:0003887">
    <property type="term" value="F:DNA-directed DNA polymerase activity"/>
    <property type="evidence" value="ECO:0007669"/>
    <property type="project" value="UniProtKB-UniRule"/>
</dbReference>
<dbReference type="Proteomes" id="UP000184123">
    <property type="component" value="Unassembled WGS sequence"/>
</dbReference>
<keyword evidence="18" id="KW-1185">Reference proteome</keyword>
<name>A0A1M7I6A1_9GAMM</name>
<dbReference type="STRING" id="44933.SAMN05660971_02822"/>
<evidence type="ECO:0000256" key="4">
    <source>
        <dbReference type="ARBA" id="ARBA00017273"/>
    </source>
</evidence>
<comment type="catalytic activity">
    <reaction evidence="12 13">
        <text>DNA(n) + a 2'-deoxyribonucleoside 5'-triphosphate = DNA(n+1) + diphosphate</text>
        <dbReference type="Rhea" id="RHEA:22508"/>
        <dbReference type="Rhea" id="RHEA-COMP:17339"/>
        <dbReference type="Rhea" id="RHEA-COMP:17340"/>
        <dbReference type="ChEBI" id="CHEBI:33019"/>
        <dbReference type="ChEBI" id="CHEBI:61560"/>
        <dbReference type="ChEBI" id="CHEBI:173112"/>
        <dbReference type="EC" id="2.7.7.7"/>
    </reaction>
</comment>
<dbReference type="Pfam" id="PF02811">
    <property type="entry name" value="PHP"/>
    <property type="match status" value="1"/>
</dbReference>
<keyword evidence="7 13" id="KW-0548">Nucleotidyltransferase</keyword>
<dbReference type="GO" id="GO:0006281">
    <property type="term" value="P:DNA repair"/>
    <property type="evidence" value="ECO:0007669"/>
    <property type="project" value="UniProtKB-UniRule"/>
</dbReference>
<organism evidence="16 17">
    <name type="scientific">Halomonas cupida</name>
    <dbReference type="NCBI Taxonomy" id="44933"/>
    <lineage>
        <taxon>Bacteria</taxon>
        <taxon>Pseudomonadati</taxon>
        <taxon>Pseudomonadota</taxon>
        <taxon>Gammaproteobacteria</taxon>
        <taxon>Oceanospirillales</taxon>
        <taxon>Halomonadaceae</taxon>
        <taxon>Halomonas</taxon>
    </lineage>
</organism>
<evidence type="ECO:0000256" key="7">
    <source>
        <dbReference type="ARBA" id="ARBA00022695"/>
    </source>
</evidence>
<evidence type="ECO:0000259" key="14">
    <source>
        <dbReference type="SMART" id="SM00481"/>
    </source>
</evidence>
<dbReference type="GO" id="GO:0003676">
    <property type="term" value="F:nucleic acid binding"/>
    <property type="evidence" value="ECO:0007669"/>
    <property type="project" value="InterPro"/>
</dbReference>
<keyword evidence="5 13" id="KW-0963">Cytoplasm</keyword>
<dbReference type="InterPro" id="IPR023073">
    <property type="entry name" value="DnaE2"/>
</dbReference>
<comment type="similarity">
    <text evidence="2 13">Belongs to the DNA polymerase type-C family. DnaE2 subfamily.</text>
</comment>
<dbReference type="EMBL" id="BJXU01000072">
    <property type="protein sequence ID" value="GEN24035.1"/>
    <property type="molecule type" value="Genomic_DNA"/>
</dbReference>
<dbReference type="CDD" id="cd04485">
    <property type="entry name" value="DnaE_OBF"/>
    <property type="match status" value="1"/>
</dbReference>
<dbReference type="InterPro" id="IPR003141">
    <property type="entry name" value="Pol/His_phosphatase_N"/>
</dbReference>
<evidence type="ECO:0000256" key="3">
    <source>
        <dbReference type="ARBA" id="ARBA00012417"/>
    </source>
</evidence>
<dbReference type="HAMAP" id="MF_01902">
    <property type="entry name" value="DNApol_error_prone"/>
    <property type="match status" value="1"/>
</dbReference>
<dbReference type="InterPro" id="IPR004013">
    <property type="entry name" value="PHP_dom"/>
</dbReference>
<dbReference type="GO" id="GO:0008408">
    <property type="term" value="F:3'-5' exonuclease activity"/>
    <property type="evidence" value="ECO:0007669"/>
    <property type="project" value="InterPro"/>
</dbReference>
<evidence type="ECO:0000256" key="2">
    <source>
        <dbReference type="ARBA" id="ARBA00007391"/>
    </source>
</evidence>